<feature type="region of interest" description="Disordered" evidence="1">
    <location>
        <begin position="56"/>
        <end position="75"/>
    </location>
</feature>
<dbReference type="AlphaFoldDB" id="A0A9J6GZ49"/>
<sequence length="286" mass="33220">MRPVSPSVTWEKETNLGPQWSSSNRLQRLATIRSNSPASRRAKSVVGLRRLLRRHGARPRPAKLSSTQQRSNRPGGGYLQSTWTIDLCYLLRRFGVDHVYATVTIGVNPKYKAECYYKNSLHRDYQRIEDRFRDAASVGIVVRERSTTVADLIDHLSRGGPVIVLVDQGLLHCENCQKNRIVSKVTGVLARYVPYQGHYVVLCGYRLRERKFLYRNPSRSDRLCCVPFETLDRARKRLGTDEDVIFVLAQDKKSLLTQETKDWCQSHIWKLRSMRLYLKRLNMLIW</sequence>
<protein>
    <submittedName>
        <fullName evidence="2">Uncharacterized protein</fullName>
    </submittedName>
</protein>
<dbReference type="Gene3D" id="3.90.70.10">
    <property type="entry name" value="Cysteine proteinases"/>
    <property type="match status" value="1"/>
</dbReference>
<dbReference type="PANTHER" id="PTHR31400">
    <property type="entry name" value="GUANYLYL CYCLASE DOMAIN CONTAINING PROTEIN 1 GUCD1"/>
    <property type="match status" value="1"/>
</dbReference>
<dbReference type="Proteomes" id="UP000821853">
    <property type="component" value="Chromosome 8"/>
</dbReference>
<evidence type="ECO:0000256" key="1">
    <source>
        <dbReference type="SAM" id="MobiDB-lite"/>
    </source>
</evidence>
<dbReference type="OrthoDB" id="206796at2759"/>
<dbReference type="Pfam" id="PF09778">
    <property type="entry name" value="Guanylate_cyc_2"/>
    <property type="match status" value="1"/>
</dbReference>
<proteinExistence type="predicted"/>
<keyword evidence="3" id="KW-1185">Reference proteome</keyword>
<dbReference type="InterPro" id="IPR018616">
    <property type="entry name" value="GUCD1"/>
</dbReference>
<dbReference type="VEuPathDB" id="VectorBase:HLOH_045247"/>
<accession>A0A9J6GZ49</accession>
<dbReference type="PANTHER" id="PTHR31400:SF1">
    <property type="entry name" value="PROTEIN GUCD1"/>
    <property type="match status" value="1"/>
</dbReference>
<reference evidence="2 3" key="1">
    <citation type="journal article" date="2020" name="Cell">
        <title>Large-Scale Comparative Analyses of Tick Genomes Elucidate Their Genetic Diversity and Vector Capacities.</title>
        <authorList>
            <consortium name="Tick Genome and Microbiome Consortium (TIGMIC)"/>
            <person name="Jia N."/>
            <person name="Wang J."/>
            <person name="Shi W."/>
            <person name="Du L."/>
            <person name="Sun Y."/>
            <person name="Zhan W."/>
            <person name="Jiang J.F."/>
            <person name="Wang Q."/>
            <person name="Zhang B."/>
            <person name="Ji P."/>
            <person name="Bell-Sakyi L."/>
            <person name="Cui X.M."/>
            <person name="Yuan T.T."/>
            <person name="Jiang B.G."/>
            <person name="Yang W.F."/>
            <person name="Lam T.T."/>
            <person name="Chang Q.C."/>
            <person name="Ding S.J."/>
            <person name="Wang X.J."/>
            <person name="Zhu J.G."/>
            <person name="Ruan X.D."/>
            <person name="Zhao L."/>
            <person name="Wei J.T."/>
            <person name="Ye R.Z."/>
            <person name="Que T.C."/>
            <person name="Du C.H."/>
            <person name="Zhou Y.H."/>
            <person name="Cheng J.X."/>
            <person name="Dai P.F."/>
            <person name="Guo W.B."/>
            <person name="Han X.H."/>
            <person name="Huang E.J."/>
            <person name="Li L.F."/>
            <person name="Wei W."/>
            <person name="Gao Y.C."/>
            <person name="Liu J.Z."/>
            <person name="Shao H.Z."/>
            <person name="Wang X."/>
            <person name="Wang C.C."/>
            <person name="Yang T.C."/>
            <person name="Huo Q.B."/>
            <person name="Li W."/>
            <person name="Chen H.Y."/>
            <person name="Chen S.E."/>
            <person name="Zhou L.G."/>
            <person name="Ni X.B."/>
            <person name="Tian J.H."/>
            <person name="Sheng Y."/>
            <person name="Liu T."/>
            <person name="Pan Y.S."/>
            <person name="Xia L.Y."/>
            <person name="Li J."/>
            <person name="Zhao F."/>
            <person name="Cao W.C."/>
        </authorList>
    </citation>
    <scope>NUCLEOTIDE SEQUENCE [LARGE SCALE GENOMIC DNA]</scope>
    <source>
        <strain evidence="2">HaeL-2018</strain>
    </source>
</reference>
<comment type="caution">
    <text evidence="2">The sequence shown here is derived from an EMBL/GenBank/DDBJ whole genome shotgun (WGS) entry which is preliminary data.</text>
</comment>
<organism evidence="2 3">
    <name type="scientific">Haemaphysalis longicornis</name>
    <name type="common">Bush tick</name>
    <dbReference type="NCBI Taxonomy" id="44386"/>
    <lineage>
        <taxon>Eukaryota</taxon>
        <taxon>Metazoa</taxon>
        <taxon>Ecdysozoa</taxon>
        <taxon>Arthropoda</taxon>
        <taxon>Chelicerata</taxon>
        <taxon>Arachnida</taxon>
        <taxon>Acari</taxon>
        <taxon>Parasitiformes</taxon>
        <taxon>Ixodida</taxon>
        <taxon>Ixodoidea</taxon>
        <taxon>Ixodidae</taxon>
        <taxon>Haemaphysalinae</taxon>
        <taxon>Haemaphysalis</taxon>
    </lineage>
</organism>
<gene>
    <name evidence="2" type="ORF">HPB48_001512</name>
</gene>
<evidence type="ECO:0000313" key="3">
    <source>
        <dbReference type="Proteomes" id="UP000821853"/>
    </source>
</evidence>
<evidence type="ECO:0000313" key="2">
    <source>
        <dbReference type="EMBL" id="KAH9380714.1"/>
    </source>
</evidence>
<dbReference type="EMBL" id="JABSTR010000010">
    <property type="protein sequence ID" value="KAH9380714.1"/>
    <property type="molecule type" value="Genomic_DNA"/>
</dbReference>
<name>A0A9J6GZ49_HAELO</name>